<feature type="region of interest" description="Disordered" evidence="1">
    <location>
        <begin position="102"/>
        <end position="207"/>
    </location>
</feature>
<proteinExistence type="predicted"/>
<feature type="compositionally biased region" description="Gly residues" evidence="1">
    <location>
        <begin position="141"/>
        <end position="154"/>
    </location>
</feature>
<evidence type="ECO:0000313" key="3">
    <source>
        <dbReference type="Proteomes" id="UP001348641"/>
    </source>
</evidence>
<name>A0ABU7L3R7_9ACTN</name>
<accession>A0ABU7L3R7</accession>
<evidence type="ECO:0000256" key="1">
    <source>
        <dbReference type="SAM" id="MobiDB-lite"/>
    </source>
</evidence>
<evidence type="ECO:0000313" key="2">
    <source>
        <dbReference type="EMBL" id="MEE2055904.1"/>
    </source>
</evidence>
<organism evidence="2 3">
    <name type="scientific">Nocardiopsis tropica</name>
    <dbReference type="NCBI Taxonomy" id="109330"/>
    <lineage>
        <taxon>Bacteria</taxon>
        <taxon>Bacillati</taxon>
        <taxon>Actinomycetota</taxon>
        <taxon>Actinomycetes</taxon>
        <taxon>Streptosporangiales</taxon>
        <taxon>Nocardiopsidaceae</taxon>
        <taxon>Nocardiopsis</taxon>
    </lineage>
</organism>
<feature type="compositionally biased region" description="Polar residues" evidence="1">
    <location>
        <begin position="121"/>
        <end position="134"/>
    </location>
</feature>
<feature type="non-terminal residue" evidence="2">
    <location>
        <position position="207"/>
    </location>
</feature>
<feature type="compositionally biased region" description="Basic and acidic residues" evidence="1">
    <location>
        <begin position="156"/>
        <end position="190"/>
    </location>
</feature>
<gene>
    <name evidence="2" type="ORF">Q8A49_35950</name>
</gene>
<sequence>DPNLGQHLRDTLGDRLPPHMRDHLADVPTNLQKPLGDYFSTTNAYTQQVGGSIGTGALEGYLGEGLGSLADGRGWEASGYSATAGATQAGIQQGATDGILHGLDLFSDKDKPNITDPPPTETDSTGNRSDNRTGPETPGPWAGGGEDTGQGGDRSPGPDRDRGGEGPQREDGRGEGPDRGQDGRPDREDGPPATASQGTGDRDDLSD</sequence>
<dbReference type="EMBL" id="JAUUCC010000272">
    <property type="protein sequence ID" value="MEE2055904.1"/>
    <property type="molecule type" value="Genomic_DNA"/>
</dbReference>
<comment type="caution">
    <text evidence="2">The sequence shown here is derived from an EMBL/GenBank/DDBJ whole genome shotgun (WGS) entry which is preliminary data.</text>
</comment>
<protein>
    <submittedName>
        <fullName evidence="2">Uncharacterized protein</fullName>
    </submittedName>
</protein>
<dbReference type="Proteomes" id="UP001348641">
    <property type="component" value="Unassembled WGS sequence"/>
</dbReference>
<reference evidence="2 3" key="1">
    <citation type="submission" date="2023-07" db="EMBL/GenBank/DDBJ databases">
        <authorList>
            <person name="Girao M."/>
            <person name="Carvalho M.F."/>
        </authorList>
    </citation>
    <scope>NUCLEOTIDE SEQUENCE [LARGE SCALE GENOMIC DNA]</scope>
    <source>
        <strain evidence="2 3">66/93</strain>
    </source>
</reference>
<feature type="non-terminal residue" evidence="2">
    <location>
        <position position="1"/>
    </location>
</feature>